<dbReference type="InterPro" id="IPR012089">
    <property type="entry name" value="tRNA_Cyd_32_2_STrfase"/>
</dbReference>
<comment type="function">
    <text evidence="13">Catalyzes the ATP-dependent 2-thiolation of cytidine in position 32 of tRNA, to form 2-thiocytidine (s(2)C32). The sulfur atoms are provided by the cysteine/cysteine desulfurase (IscS) system.</text>
</comment>
<dbReference type="Pfam" id="PF01171">
    <property type="entry name" value="ATP_bind_3"/>
    <property type="match status" value="1"/>
</dbReference>
<gene>
    <name evidence="13 15" type="primary">ttcA</name>
    <name evidence="15" type="ORF">NCTC10717_02283</name>
</gene>
<feature type="short sequence motif" description="PP-loop motif" evidence="13">
    <location>
        <begin position="37"/>
        <end position="42"/>
    </location>
</feature>
<dbReference type="HAMAP" id="MF_01850">
    <property type="entry name" value="TtcA"/>
    <property type="match status" value="1"/>
</dbReference>
<dbReference type="Proteomes" id="UP000254575">
    <property type="component" value="Unassembled WGS sequence"/>
</dbReference>
<dbReference type="InterPro" id="IPR011063">
    <property type="entry name" value="TilS/TtcA_N"/>
</dbReference>
<comment type="catalytic activity">
    <reaction evidence="13">
        <text>cytidine(32) in tRNA + S-sulfanyl-L-cysteinyl-[cysteine desulfurase] + AH2 + ATP = 2-thiocytidine(32) in tRNA + L-cysteinyl-[cysteine desulfurase] + A + AMP + diphosphate + H(+)</text>
        <dbReference type="Rhea" id="RHEA:57048"/>
        <dbReference type="Rhea" id="RHEA-COMP:10288"/>
        <dbReference type="Rhea" id="RHEA-COMP:12157"/>
        <dbReference type="Rhea" id="RHEA-COMP:12158"/>
        <dbReference type="Rhea" id="RHEA-COMP:14821"/>
        <dbReference type="ChEBI" id="CHEBI:13193"/>
        <dbReference type="ChEBI" id="CHEBI:15378"/>
        <dbReference type="ChEBI" id="CHEBI:17499"/>
        <dbReference type="ChEBI" id="CHEBI:29950"/>
        <dbReference type="ChEBI" id="CHEBI:30616"/>
        <dbReference type="ChEBI" id="CHEBI:33019"/>
        <dbReference type="ChEBI" id="CHEBI:61963"/>
        <dbReference type="ChEBI" id="CHEBI:82748"/>
        <dbReference type="ChEBI" id="CHEBI:141453"/>
        <dbReference type="ChEBI" id="CHEBI:456215"/>
    </reaction>
</comment>
<dbReference type="GO" id="GO:0000287">
    <property type="term" value="F:magnesium ion binding"/>
    <property type="evidence" value="ECO:0007669"/>
    <property type="project" value="UniProtKB-UniRule"/>
</dbReference>
<dbReference type="CDD" id="cd24138">
    <property type="entry name" value="TtcA-like"/>
    <property type="match status" value="1"/>
</dbReference>
<dbReference type="OrthoDB" id="9801054at2"/>
<evidence type="ECO:0000256" key="6">
    <source>
        <dbReference type="ARBA" id="ARBA00022723"/>
    </source>
</evidence>
<organism evidence="15 16">
    <name type="scientific">Suttonella indologenes</name>
    <dbReference type="NCBI Taxonomy" id="13276"/>
    <lineage>
        <taxon>Bacteria</taxon>
        <taxon>Pseudomonadati</taxon>
        <taxon>Pseudomonadota</taxon>
        <taxon>Gammaproteobacteria</taxon>
        <taxon>Cardiobacteriales</taxon>
        <taxon>Cardiobacteriaceae</taxon>
        <taxon>Suttonella</taxon>
    </lineage>
</organism>
<evidence type="ECO:0000313" key="16">
    <source>
        <dbReference type="Proteomes" id="UP000254575"/>
    </source>
</evidence>
<dbReference type="GO" id="GO:0005524">
    <property type="term" value="F:ATP binding"/>
    <property type="evidence" value="ECO:0007669"/>
    <property type="project" value="UniProtKB-UniRule"/>
</dbReference>
<dbReference type="EMBL" id="UHIA01000004">
    <property type="protein sequence ID" value="SUO98530.1"/>
    <property type="molecule type" value="Genomic_DNA"/>
</dbReference>
<keyword evidence="5 13" id="KW-0819">tRNA processing</keyword>
<keyword evidence="16" id="KW-1185">Reference proteome</keyword>
<dbReference type="GO" id="GO:0016783">
    <property type="term" value="F:sulfurtransferase activity"/>
    <property type="evidence" value="ECO:0007669"/>
    <property type="project" value="UniProtKB-UniRule"/>
</dbReference>
<dbReference type="GO" id="GO:0051539">
    <property type="term" value="F:4 iron, 4 sulfur cluster binding"/>
    <property type="evidence" value="ECO:0007669"/>
    <property type="project" value="UniProtKB-UniRule"/>
</dbReference>
<evidence type="ECO:0000256" key="1">
    <source>
        <dbReference type="ARBA" id="ARBA00022485"/>
    </source>
</evidence>
<evidence type="ECO:0000256" key="4">
    <source>
        <dbReference type="ARBA" id="ARBA00022679"/>
    </source>
</evidence>
<evidence type="ECO:0000259" key="14">
    <source>
        <dbReference type="Pfam" id="PF01171"/>
    </source>
</evidence>
<comment type="subunit">
    <text evidence="13">Homodimer.</text>
</comment>
<dbReference type="GO" id="GO:0005737">
    <property type="term" value="C:cytoplasm"/>
    <property type="evidence" value="ECO:0007669"/>
    <property type="project" value="UniProtKB-SubCell"/>
</dbReference>
<comment type="miscellaneous">
    <text evidence="13">The thiolation reaction likely consists of two steps: a first activation step by ATP to form an adenylated intermediate of the target base of tRNA, and a second nucleophilic substitution step of the sulfur (S) atom supplied by the hydrosulfide attached to the Fe-S cluster.</text>
</comment>
<name>A0A380N171_9GAMM</name>
<dbReference type="RefSeq" id="WP_115219347.1">
    <property type="nucleotide sequence ID" value="NZ_UHIA01000004.1"/>
</dbReference>
<dbReference type="GO" id="GO:0000049">
    <property type="term" value="F:tRNA binding"/>
    <property type="evidence" value="ECO:0007669"/>
    <property type="project" value="UniProtKB-KW"/>
</dbReference>
<keyword evidence="7 13" id="KW-0547">Nucleotide-binding</keyword>
<evidence type="ECO:0000256" key="13">
    <source>
        <dbReference type="HAMAP-Rule" id="MF_01850"/>
    </source>
</evidence>
<dbReference type="AlphaFoldDB" id="A0A380N171"/>
<dbReference type="SUPFAM" id="SSF52402">
    <property type="entry name" value="Adenine nucleotide alpha hydrolases-like"/>
    <property type="match status" value="1"/>
</dbReference>
<dbReference type="InterPro" id="IPR014729">
    <property type="entry name" value="Rossmann-like_a/b/a_fold"/>
</dbReference>
<keyword evidence="8 13" id="KW-0067">ATP-binding</keyword>
<comment type="cofactor">
    <cofactor evidence="13">
        <name>Mg(2+)</name>
        <dbReference type="ChEBI" id="CHEBI:18420"/>
    </cofactor>
</comment>
<keyword evidence="4 13" id="KW-0808">Transferase</keyword>
<accession>A0A380N171</accession>
<dbReference type="NCBIfam" id="NF007972">
    <property type="entry name" value="PRK10696.1"/>
    <property type="match status" value="1"/>
</dbReference>
<keyword evidence="6 13" id="KW-0479">Metal-binding</keyword>
<dbReference type="PIRSF" id="PIRSF004976">
    <property type="entry name" value="ATPase_YdaO"/>
    <property type="match status" value="1"/>
</dbReference>
<dbReference type="GO" id="GO:0034227">
    <property type="term" value="P:tRNA thio-modification"/>
    <property type="evidence" value="ECO:0007669"/>
    <property type="project" value="UniProtKB-UniRule"/>
</dbReference>
<keyword evidence="11 13" id="KW-0408">Iron</keyword>
<evidence type="ECO:0000256" key="3">
    <source>
        <dbReference type="ARBA" id="ARBA00022555"/>
    </source>
</evidence>
<evidence type="ECO:0000256" key="8">
    <source>
        <dbReference type="ARBA" id="ARBA00022840"/>
    </source>
</evidence>
<feature type="binding site" evidence="13">
    <location>
        <position position="112"/>
    </location>
    <ligand>
        <name>[4Fe-4S] cluster</name>
        <dbReference type="ChEBI" id="CHEBI:49883"/>
    </ligand>
</feature>
<sequence>MSVTYNKLHKRLRRLIGKAIQDFQMIEEGDHVMVCLSGGKDSYTLLDMLLSLQQSAPVDFKITAVNLDQKQPGFPEHVLPEYLQSIGVDYHIIESDTYSIVTDKIEAGKTMCSLCSRLRRGHLYTFAEAHGMNKIALGHHRFDIMETFFLNLFHGGQLKAMPAKLQSDDGKHIVIRPLAYCDERDIAKYAAWKAFPIIPCNLCGSQENLQRQAVKEMLLEWDRLQPQRVENIFAALGRVRPSHLLDGELFDFASLGAKSEANNWFVDNDKEDKDVLQEMPLIFFPKTAD</sequence>
<reference evidence="15 16" key="1">
    <citation type="submission" date="2018-06" db="EMBL/GenBank/DDBJ databases">
        <authorList>
            <consortium name="Pathogen Informatics"/>
            <person name="Doyle S."/>
        </authorList>
    </citation>
    <scope>NUCLEOTIDE SEQUENCE [LARGE SCALE GENOMIC DNA]</scope>
    <source>
        <strain evidence="15 16">NCTC10717</strain>
    </source>
</reference>
<protein>
    <recommendedName>
        <fullName evidence="13">tRNA-cytidine(32) 2-sulfurtransferase</fullName>
        <ecNumber evidence="13">2.8.1.-</ecNumber>
    </recommendedName>
    <alternativeName>
        <fullName evidence="13">Two-thiocytidine biosynthesis protein A</fullName>
    </alternativeName>
    <alternativeName>
        <fullName evidence="13">tRNA 2-thiocytidine biosynthesis protein TtcA</fullName>
    </alternativeName>
</protein>
<feature type="binding site" evidence="13">
    <location>
        <position position="115"/>
    </location>
    <ligand>
        <name>[4Fe-4S] cluster</name>
        <dbReference type="ChEBI" id="CHEBI:49883"/>
    </ligand>
</feature>
<keyword evidence="1 13" id="KW-0004">4Fe-4S</keyword>
<evidence type="ECO:0000256" key="2">
    <source>
        <dbReference type="ARBA" id="ARBA00022490"/>
    </source>
</evidence>
<comment type="cofactor">
    <cofactor evidence="13">
        <name>[4Fe-4S] cluster</name>
        <dbReference type="ChEBI" id="CHEBI:49883"/>
    </cofactor>
    <text evidence="13">Binds 1 [4Fe-4S] cluster per subunit. The cluster is chelated by three Cys residues, the fourth Fe has a free coordination site that may bind a sulfur atom transferred from the persulfide of IscS.</text>
</comment>
<evidence type="ECO:0000256" key="10">
    <source>
        <dbReference type="ARBA" id="ARBA00022884"/>
    </source>
</evidence>
<keyword evidence="10 13" id="KW-0694">RNA-binding</keyword>
<evidence type="ECO:0000256" key="9">
    <source>
        <dbReference type="ARBA" id="ARBA00022842"/>
    </source>
</evidence>
<feature type="binding site" evidence="13">
    <location>
        <position position="203"/>
    </location>
    <ligand>
        <name>[4Fe-4S] cluster</name>
        <dbReference type="ChEBI" id="CHEBI:49883"/>
    </ligand>
</feature>
<evidence type="ECO:0000313" key="15">
    <source>
        <dbReference type="EMBL" id="SUO98530.1"/>
    </source>
</evidence>
<dbReference type="PANTHER" id="PTHR43686">
    <property type="entry name" value="SULFURTRANSFERASE-RELATED"/>
    <property type="match status" value="1"/>
</dbReference>
<dbReference type="PANTHER" id="PTHR43686:SF1">
    <property type="entry name" value="AMINOTRAN_5 DOMAIN-CONTAINING PROTEIN"/>
    <property type="match status" value="1"/>
</dbReference>
<evidence type="ECO:0000256" key="7">
    <source>
        <dbReference type="ARBA" id="ARBA00022741"/>
    </source>
</evidence>
<keyword evidence="2 13" id="KW-0963">Cytoplasm</keyword>
<keyword evidence="9 13" id="KW-0460">Magnesium</keyword>
<dbReference type="InterPro" id="IPR035107">
    <property type="entry name" value="tRNA_thiolation_TtcA_Ctu1"/>
</dbReference>
<evidence type="ECO:0000256" key="12">
    <source>
        <dbReference type="ARBA" id="ARBA00023014"/>
    </source>
</evidence>
<keyword evidence="3 13" id="KW-0820">tRNA-binding</keyword>
<comment type="subcellular location">
    <subcellularLocation>
        <location evidence="13">Cytoplasm</location>
    </subcellularLocation>
</comment>
<dbReference type="EC" id="2.8.1.-" evidence="13"/>
<comment type="similarity">
    <text evidence="13">Belongs to the TtcA family.</text>
</comment>
<evidence type="ECO:0000256" key="5">
    <source>
        <dbReference type="ARBA" id="ARBA00022694"/>
    </source>
</evidence>
<feature type="domain" description="tRNA(Ile)-lysidine/2-thiocytidine synthase N-terminal" evidence="14">
    <location>
        <begin position="32"/>
        <end position="194"/>
    </location>
</feature>
<comment type="pathway">
    <text evidence="13">tRNA modification.</text>
</comment>
<keyword evidence="12 13" id="KW-0411">Iron-sulfur</keyword>
<evidence type="ECO:0000256" key="11">
    <source>
        <dbReference type="ARBA" id="ARBA00023004"/>
    </source>
</evidence>
<proteinExistence type="inferred from homology"/>
<dbReference type="Gene3D" id="3.40.50.620">
    <property type="entry name" value="HUPs"/>
    <property type="match status" value="1"/>
</dbReference>